<dbReference type="RefSeq" id="WP_275118490.1">
    <property type="nucleotide sequence ID" value="NZ_JAOTPO010000006.1"/>
</dbReference>
<dbReference type="InterPro" id="IPR036271">
    <property type="entry name" value="Tet_transcr_reg_TetR-rel_C_sf"/>
</dbReference>
<gene>
    <name evidence="5" type="ORF">N7Z68_10805</name>
</gene>
<dbReference type="InterPro" id="IPR023772">
    <property type="entry name" value="DNA-bd_HTH_TetR-type_CS"/>
</dbReference>
<feature type="DNA-binding region" description="H-T-H motif" evidence="3">
    <location>
        <begin position="22"/>
        <end position="41"/>
    </location>
</feature>
<dbReference type="PROSITE" id="PS01081">
    <property type="entry name" value="HTH_TETR_1"/>
    <property type="match status" value="1"/>
</dbReference>
<dbReference type="SUPFAM" id="SSF48498">
    <property type="entry name" value="Tetracyclin repressor-like, C-terminal domain"/>
    <property type="match status" value="1"/>
</dbReference>
<dbReference type="InterPro" id="IPR050624">
    <property type="entry name" value="HTH-type_Tx_Regulator"/>
</dbReference>
<dbReference type="InterPro" id="IPR009057">
    <property type="entry name" value="Homeodomain-like_sf"/>
</dbReference>
<name>A0ABT5VEI9_9BACI</name>
<keyword evidence="2 3" id="KW-0238">DNA-binding</keyword>
<keyword evidence="6" id="KW-1185">Reference proteome</keyword>
<dbReference type="Gene3D" id="1.10.357.10">
    <property type="entry name" value="Tetracycline Repressor, domain 2"/>
    <property type="match status" value="1"/>
</dbReference>
<dbReference type="EMBL" id="JAOTPO010000006">
    <property type="protein sequence ID" value="MDE5413876.1"/>
    <property type="molecule type" value="Genomic_DNA"/>
</dbReference>
<proteinExistence type="predicted"/>
<feature type="domain" description="HTH tetR-type" evidence="4">
    <location>
        <begin position="1"/>
        <end position="59"/>
    </location>
</feature>
<organism evidence="5 6">
    <name type="scientific">Alkalihalobacterium chitinilyticum</name>
    <dbReference type="NCBI Taxonomy" id="2980103"/>
    <lineage>
        <taxon>Bacteria</taxon>
        <taxon>Bacillati</taxon>
        <taxon>Bacillota</taxon>
        <taxon>Bacilli</taxon>
        <taxon>Bacillales</taxon>
        <taxon>Bacillaceae</taxon>
        <taxon>Alkalihalobacterium</taxon>
    </lineage>
</organism>
<dbReference type="PANTHER" id="PTHR43479:SF11">
    <property type="entry name" value="ACREF_ENVCD OPERON REPRESSOR-RELATED"/>
    <property type="match status" value="1"/>
</dbReference>
<evidence type="ECO:0000256" key="1">
    <source>
        <dbReference type="ARBA" id="ARBA00022491"/>
    </source>
</evidence>
<dbReference type="Gene3D" id="1.10.10.60">
    <property type="entry name" value="Homeodomain-like"/>
    <property type="match status" value="1"/>
</dbReference>
<dbReference type="Pfam" id="PF00440">
    <property type="entry name" value="TetR_N"/>
    <property type="match status" value="1"/>
</dbReference>
<evidence type="ECO:0000256" key="3">
    <source>
        <dbReference type="PROSITE-ProRule" id="PRU00335"/>
    </source>
</evidence>
<accession>A0ABT5VEI9</accession>
<comment type="caution">
    <text evidence="5">The sequence shown here is derived from an EMBL/GenBank/DDBJ whole genome shotgun (WGS) entry which is preliminary data.</text>
</comment>
<dbReference type="InterPro" id="IPR001647">
    <property type="entry name" value="HTH_TetR"/>
</dbReference>
<dbReference type="PANTHER" id="PTHR43479">
    <property type="entry name" value="ACREF/ENVCD OPERON REPRESSOR-RELATED"/>
    <property type="match status" value="1"/>
</dbReference>
<sequence length="188" mass="21914">MKDKIFEKSIDLFGENGFSETSIQHIVDALGVTKGTFYYYFTSKEQILMEIHLRFINDILAKQDAIIQDPNRNYQEKIYEIICMLMKNIEVQGKSAKIFFREMQNLSDGHLSQIFEKRDEFRIKFQELIELGMEKGEFRKDLDSHIAALGILGMVNWSYHWFDPDGPLSDTTVAKIYIDLVLNGIKAE</sequence>
<protein>
    <submittedName>
        <fullName evidence="5">TetR/AcrR family transcriptional regulator</fullName>
    </submittedName>
</protein>
<evidence type="ECO:0000256" key="2">
    <source>
        <dbReference type="ARBA" id="ARBA00023125"/>
    </source>
</evidence>
<evidence type="ECO:0000313" key="6">
    <source>
        <dbReference type="Proteomes" id="UP001148125"/>
    </source>
</evidence>
<dbReference type="PRINTS" id="PR00455">
    <property type="entry name" value="HTHTETR"/>
</dbReference>
<evidence type="ECO:0000313" key="5">
    <source>
        <dbReference type="EMBL" id="MDE5413876.1"/>
    </source>
</evidence>
<keyword evidence="1" id="KW-0678">Repressor</keyword>
<dbReference type="Pfam" id="PF17932">
    <property type="entry name" value="TetR_C_24"/>
    <property type="match status" value="1"/>
</dbReference>
<dbReference type="Proteomes" id="UP001148125">
    <property type="component" value="Unassembled WGS sequence"/>
</dbReference>
<dbReference type="PROSITE" id="PS50977">
    <property type="entry name" value="HTH_TETR_2"/>
    <property type="match status" value="1"/>
</dbReference>
<dbReference type="SUPFAM" id="SSF46689">
    <property type="entry name" value="Homeodomain-like"/>
    <property type="match status" value="1"/>
</dbReference>
<reference evidence="5" key="1">
    <citation type="submission" date="2024-05" db="EMBL/GenBank/DDBJ databases">
        <title>Alkalihalobacillus sp. strain MEB203 novel alkaliphilic bacterium from Lonar Lake, India.</title>
        <authorList>
            <person name="Joshi A."/>
            <person name="Thite S."/>
            <person name="Mengade P."/>
        </authorList>
    </citation>
    <scope>NUCLEOTIDE SEQUENCE</scope>
    <source>
        <strain evidence="5">MEB 203</strain>
    </source>
</reference>
<evidence type="ECO:0000259" key="4">
    <source>
        <dbReference type="PROSITE" id="PS50977"/>
    </source>
</evidence>
<dbReference type="InterPro" id="IPR041490">
    <property type="entry name" value="KstR2_TetR_C"/>
</dbReference>